<evidence type="ECO:0000313" key="4">
    <source>
        <dbReference type="Proteomes" id="UP001549047"/>
    </source>
</evidence>
<protein>
    <submittedName>
        <fullName evidence="3">L,D-peptidoglycan transpeptidase YkuD (ErfK/YbiS/YcfS/YnhG family)</fullName>
    </submittedName>
</protein>
<gene>
    <name evidence="3" type="ORF">ABID16_003822</name>
</gene>
<feature type="active site" description="Proton donor/acceptor" evidence="1">
    <location>
        <position position="135"/>
    </location>
</feature>
<keyword evidence="1" id="KW-0573">Peptidoglycan synthesis</keyword>
<accession>A0ABV2J3Z1</accession>
<feature type="active site" description="Nucleophile" evidence="1">
    <location>
        <position position="147"/>
    </location>
</feature>
<evidence type="ECO:0000313" key="3">
    <source>
        <dbReference type="EMBL" id="MET3615478.1"/>
    </source>
</evidence>
<evidence type="ECO:0000256" key="1">
    <source>
        <dbReference type="PROSITE-ProRule" id="PRU01373"/>
    </source>
</evidence>
<organism evidence="3 4">
    <name type="scientific">Rhizobium aquaticum</name>
    <dbReference type="NCBI Taxonomy" id="1549636"/>
    <lineage>
        <taxon>Bacteria</taxon>
        <taxon>Pseudomonadati</taxon>
        <taxon>Pseudomonadota</taxon>
        <taxon>Alphaproteobacteria</taxon>
        <taxon>Hyphomicrobiales</taxon>
        <taxon>Rhizobiaceae</taxon>
        <taxon>Rhizobium/Agrobacterium group</taxon>
        <taxon>Rhizobium</taxon>
    </lineage>
</organism>
<comment type="pathway">
    <text evidence="1">Cell wall biogenesis; peptidoglycan biosynthesis.</text>
</comment>
<dbReference type="PROSITE" id="PS52029">
    <property type="entry name" value="LD_TPASE"/>
    <property type="match status" value="1"/>
</dbReference>
<dbReference type="RefSeq" id="WP_354557944.1">
    <property type="nucleotide sequence ID" value="NZ_JBEPMB010000007.1"/>
</dbReference>
<dbReference type="PANTHER" id="PTHR38589">
    <property type="entry name" value="BLR0621 PROTEIN"/>
    <property type="match status" value="1"/>
</dbReference>
<dbReference type="Pfam" id="PF03734">
    <property type="entry name" value="YkuD"/>
    <property type="match status" value="1"/>
</dbReference>
<keyword evidence="1" id="KW-0961">Cell wall biogenesis/degradation</keyword>
<sequence>MQSLEVRPSARNHRQGVMKIGPLTLKVALGRSGVGSFKREGDGHTPRGPLRLLYGFWRSDRIARPVTQLPMLPSRKTMVWCDDPKSPTYNRLSRLPLKESHETMCRADQLYDIVIVMDWNVSSRRRGAGSAIFLHLARPGFMPTEGCIAVRERDMRRLLAVADARTVIHVK</sequence>
<proteinExistence type="predicted"/>
<keyword evidence="1" id="KW-0133">Cell shape</keyword>
<dbReference type="PANTHER" id="PTHR38589:SF1">
    <property type="entry name" value="BLR0621 PROTEIN"/>
    <property type="match status" value="1"/>
</dbReference>
<name>A0ABV2J3Z1_9HYPH</name>
<reference evidence="3 4" key="1">
    <citation type="submission" date="2024-06" db="EMBL/GenBank/DDBJ databases">
        <title>Genomic Encyclopedia of Type Strains, Phase IV (KMG-IV): sequencing the most valuable type-strain genomes for metagenomic binning, comparative biology and taxonomic classification.</title>
        <authorList>
            <person name="Goeker M."/>
        </authorList>
    </citation>
    <scope>NUCLEOTIDE SEQUENCE [LARGE SCALE GENOMIC DNA]</scope>
    <source>
        <strain evidence="3 4">DSM 29780</strain>
    </source>
</reference>
<dbReference type="EMBL" id="JBEPMB010000007">
    <property type="protein sequence ID" value="MET3615478.1"/>
    <property type="molecule type" value="Genomic_DNA"/>
</dbReference>
<dbReference type="Proteomes" id="UP001549047">
    <property type="component" value="Unassembled WGS sequence"/>
</dbReference>
<feature type="domain" description="L,D-TPase catalytic" evidence="2">
    <location>
        <begin position="1"/>
        <end position="171"/>
    </location>
</feature>
<comment type="caution">
    <text evidence="3">The sequence shown here is derived from an EMBL/GenBank/DDBJ whole genome shotgun (WGS) entry which is preliminary data.</text>
</comment>
<evidence type="ECO:0000259" key="2">
    <source>
        <dbReference type="PROSITE" id="PS52029"/>
    </source>
</evidence>
<dbReference type="InterPro" id="IPR005490">
    <property type="entry name" value="LD_TPept_cat_dom"/>
</dbReference>
<keyword evidence="4" id="KW-1185">Reference proteome</keyword>